<evidence type="ECO:0000256" key="1">
    <source>
        <dbReference type="SAM" id="MobiDB-lite"/>
    </source>
</evidence>
<comment type="caution">
    <text evidence="2">The sequence shown here is derived from an EMBL/GenBank/DDBJ whole genome shotgun (WGS) entry which is preliminary data.</text>
</comment>
<feature type="region of interest" description="Disordered" evidence="1">
    <location>
        <begin position="144"/>
        <end position="235"/>
    </location>
</feature>
<reference evidence="2 3" key="1">
    <citation type="journal article" date="2022" name="Nat. Ecol. Evol.">
        <title>A masculinizing supergene underlies an exaggerated male reproductive morph in a spider.</title>
        <authorList>
            <person name="Hendrickx F."/>
            <person name="De Corte Z."/>
            <person name="Sonet G."/>
            <person name="Van Belleghem S.M."/>
            <person name="Kostlbacher S."/>
            <person name="Vangestel C."/>
        </authorList>
    </citation>
    <scope>NUCLEOTIDE SEQUENCE [LARGE SCALE GENOMIC DNA]</scope>
    <source>
        <strain evidence="2">W744_W776</strain>
    </source>
</reference>
<name>A0AAV6TVP5_9ARAC</name>
<accession>A0AAV6TVP5</accession>
<gene>
    <name evidence="2" type="ORF">JTE90_013374</name>
</gene>
<keyword evidence="3" id="KW-1185">Reference proteome</keyword>
<evidence type="ECO:0000313" key="3">
    <source>
        <dbReference type="Proteomes" id="UP000827092"/>
    </source>
</evidence>
<organism evidence="2 3">
    <name type="scientific">Oedothorax gibbosus</name>
    <dbReference type="NCBI Taxonomy" id="931172"/>
    <lineage>
        <taxon>Eukaryota</taxon>
        <taxon>Metazoa</taxon>
        <taxon>Ecdysozoa</taxon>
        <taxon>Arthropoda</taxon>
        <taxon>Chelicerata</taxon>
        <taxon>Arachnida</taxon>
        <taxon>Araneae</taxon>
        <taxon>Araneomorphae</taxon>
        <taxon>Entelegynae</taxon>
        <taxon>Araneoidea</taxon>
        <taxon>Linyphiidae</taxon>
        <taxon>Erigoninae</taxon>
        <taxon>Oedothorax</taxon>
    </lineage>
</organism>
<dbReference type="Proteomes" id="UP000827092">
    <property type="component" value="Unassembled WGS sequence"/>
</dbReference>
<feature type="compositionally biased region" description="Acidic residues" evidence="1">
    <location>
        <begin position="147"/>
        <end position="165"/>
    </location>
</feature>
<dbReference type="EMBL" id="JAFNEN010000948">
    <property type="protein sequence ID" value="KAG8175823.1"/>
    <property type="molecule type" value="Genomic_DNA"/>
</dbReference>
<dbReference type="AlphaFoldDB" id="A0AAV6TVP5"/>
<feature type="compositionally biased region" description="Polar residues" evidence="1">
    <location>
        <begin position="185"/>
        <end position="197"/>
    </location>
</feature>
<protein>
    <recommendedName>
        <fullName evidence="4">DUF4806 domain-containing protein</fullName>
    </recommendedName>
</protein>
<feature type="compositionally biased region" description="Low complexity" evidence="1">
    <location>
        <begin position="212"/>
        <end position="221"/>
    </location>
</feature>
<proteinExistence type="predicted"/>
<evidence type="ECO:0008006" key="4">
    <source>
        <dbReference type="Google" id="ProtNLM"/>
    </source>
</evidence>
<sequence>MSVHRAFNETVDYEVTFDETEKSNKVAQTTTGRYSQIFALVQKISSDAAESTGKEFSEKEDTFKRLLCSDGPVTNRSKYARRAVLKCVARDVDKQLNDVYSKATFSLNPSNTAVNVASTSSTEVRHSPLHSSIFQDFSSEVNSDNDLPVDLEDRDFPCSDEDDDVSSYSSLKRANQKAKKAVDTSDINTTDASTSNFGGRPKRKRKRTQVYSSSDCISDDVSSQEEELKSSYIPPLKPPALTEVNIIEAPTLQLPVPSEGFQPSSVTIEQLSQGLVTETPRRMGTPSQSLGRPVALEEVHTSGLGVKALLRLNAEFHKQILRKLKIIETELAVQREVLSQHTSGSSQHQPHRLPELPFDLPMTSEDALIAVEDFLKTEANQDILIRHLKLVGGAELDLAVRGILRRCMTNGLASTFTYNGLRGEKRNFKSLILKKVVFTLRFFAFGDYQISLGDMQKVSQPACCKAINEVATMLAELAATYIYLPQTDQERKKVCDDFENRCGIPNVLGALDCTLMKIASP</sequence>
<dbReference type="PANTHER" id="PTHR34153:SF2">
    <property type="entry name" value="SI:CH211-262H13.3-RELATED"/>
    <property type="match status" value="1"/>
</dbReference>
<dbReference type="PANTHER" id="PTHR34153">
    <property type="entry name" value="SI:CH211-262H13.3-RELATED-RELATED"/>
    <property type="match status" value="1"/>
</dbReference>
<evidence type="ECO:0000313" key="2">
    <source>
        <dbReference type="EMBL" id="KAG8175823.1"/>
    </source>
</evidence>